<reference evidence="2" key="1">
    <citation type="submission" date="2018-08" db="EMBL/GenBank/DDBJ databases">
        <authorList>
            <person name="Khan S.A."/>
            <person name="J S.E."/>
        </authorList>
    </citation>
    <scope>NUCLEOTIDE SEQUENCE [LARGE SCALE GENOMIC DNA]</scope>
    <source>
        <strain evidence="2">PoM-212</strain>
    </source>
</reference>
<evidence type="ECO:0000313" key="2">
    <source>
        <dbReference type="Proteomes" id="UP000286990"/>
    </source>
</evidence>
<accession>A0A3R8RKV2</accession>
<dbReference type="Proteomes" id="UP000286990">
    <property type="component" value="Unassembled WGS sequence"/>
</dbReference>
<gene>
    <name evidence="1" type="ORF">DZC72_16215</name>
</gene>
<dbReference type="AlphaFoldDB" id="A0A3R8RKV2"/>
<proteinExistence type="predicted"/>
<sequence>MISPLFGQQFLWSTELESDVPHIPLEKVTEEVLKYYDHYEFYYDGAGYSKDKFLETILNYGDKSEGWKQFTDRIQAIKKVTVFAIRDNLGRGSVILVAAISEKNVNMVVFSNYYENDPILTVPFEREKFSNWFGSLLE</sequence>
<name>A0A3R8RKV2_9FLAO</name>
<protein>
    <submittedName>
        <fullName evidence="1">Uncharacterized protein</fullName>
    </submittedName>
</protein>
<reference evidence="2" key="2">
    <citation type="submission" date="2018-12" db="EMBL/GenBank/DDBJ databases">
        <title>Maribacter lutimaris sp. nov., isolated from marine sediment.</title>
        <authorList>
            <person name="Kim K.K."/>
        </authorList>
    </citation>
    <scope>NUCLEOTIDE SEQUENCE [LARGE SCALE GENOMIC DNA]</scope>
    <source>
        <strain evidence="2">PoM-212</strain>
    </source>
</reference>
<comment type="caution">
    <text evidence="1">The sequence shown here is derived from an EMBL/GenBank/DDBJ whole genome shotgun (WGS) entry which is preliminary data.</text>
</comment>
<organism evidence="1 2">
    <name type="scientific">Maribacter algicola</name>
    <dbReference type="NCBI Taxonomy" id="2498892"/>
    <lineage>
        <taxon>Bacteria</taxon>
        <taxon>Pseudomonadati</taxon>
        <taxon>Bacteroidota</taxon>
        <taxon>Flavobacteriia</taxon>
        <taxon>Flavobacteriales</taxon>
        <taxon>Flavobacteriaceae</taxon>
        <taxon>Maribacter</taxon>
    </lineage>
</organism>
<keyword evidence="2" id="KW-1185">Reference proteome</keyword>
<dbReference type="EMBL" id="QUSX01000003">
    <property type="protein sequence ID" value="RRQ47897.1"/>
    <property type="molecule type" value="Genomic_DNA"/>
</dbReference>
<evidence type="ECO:0000313" key="1">
    <source>
        <dbReference type="EMBL" id="RRQ47897.1"/>
    </source>
</evidence>